<keyword evidence="3 9" id="KW-0812">Transmembrane</keyword>
<gene>
    <name evidence="12" type="primary">LOC107221251</name>
</gene>
<evidence type="ECO:0000313" key="12">
    <source>
        <dbReference type="RefSeq" id="XP_015515658.1"/>
    </source>
</evidence>
<name>A0A6J0BP94_NEOLC</name>
<dbReference type="PANTHER" id="PTHR10962">
    <property type="entry name" value="INTEGRAL TRANSMEMBRANE PROTEIN 2"/>
    <property type="match status" value="1"/>
</dbReference>
<evidence type="ECO:0000313" key="11">
    <source>
        <dbReference type="Proteomes" id="UP000829291"/>
    </source>
</evidence>
<dbReference type="AlphaFoldDB" id="A0A6J0BP94"/>
<evidence type="ECO:0000256" key="2">
    <source>
        <dbReference type="ARBA" id="ARBA00006794"/>
    </source>
</evidence>
<feature type="domain" description="BRICHOS" evidence="10">
    <location>
        <begin position="175"/>
        <end position="270"/>
    </location>
</feature>
<evidence type="ECO:0000256" key="9">
    <source>
        <dbReference type="RuleBase" id="RU367061"/>
    </source>
</evidence>
<dbReference type="GeneID" id="107221251"/>
<proteinExistence type="inferred from homology"/>
<dbReference type="PROSITE" id="PS50869">
    <property type="entry name" value="BRICHOS"/>
    <property type="match status" value="1"/>
</dbReference>
<dbReference type="GO" id="GO:0042985">
    <property type="term" value="P:negative regulation of amyloid precursor protein biosynthetic process"/>
    <property type="evidence" value="ECO:0007669"/>
    <property type="project" value="TreeGrafter"/>
</dbReference>
<dbReference type="GO" id="GO:0070062">
    <property type="term" value="C:extracellular exosome"/>
    <property type="evidence" value="ECO:0007669"/>
    <property type="project" value="TreeGrafter"/>
</dbReference>
<keyword evidence="7" id="KW-1015">Disulfide bond</keyword>
<reference evidence="12" key="1">
    <citation type="submission" date="2025-08" db="UniProtKB">
        <authorList>
            <consortium name="RefSeq"/>
        </authorList>
    </citation>
    <scope>IDENTIFICATION</scope>
    <source>
        <tissue evidence="12">Thorax and Abdomen</tissue>
    </source>
</reference>
<dbReference type="Pfam" id="PF04089">
    <property type="entry name" value="BRICHOS"/>
    <property type="match status" value="1"/>
</dbReference>
<evidence type="ECO:0000256" key="8">
    <source>
        <dbReference type="ARBA" id="ARBA00023180"/>
    </source>
</evidence>
<dbReference type="SMART" id="SM01039">
    <property type="entry name" value="BRICHOS"/>
    <property type="match status" value="1"/>
</dbReference>
<protein>
    <recommendedName>
        <fullName evidence="9">Integral membrane protein 2</fullName>
    </recommendedName>
</protein>
<evidence type="ECO:0000256" key="3">
    <source>
        <dbReference type="ARBA" id="ARBA00022692"/>
    </source>
</evidence>
<dbReference type="InterPro" id="IPR007084">
    <property type="entry name" value="BRICHOS_dom"/>
</dbReference>
<evidence type="ECO:0000256" key="4">
    <source>
        <dbReference type="ARBA" id="ARBA00022968"/>
    </source>
</evidence>
<dbReference type="InterPro" id="IPR040145">
    <property type="entry name" value="ITM2"/>
</dbReference>
<keyword evidence="6 9" id="KW-0472">Membrane</keyword>
<dbReference type="GO" id="GO:0005886">
    <property type="term" value="C:plasma membrane"/>
    <property type="evidence" value="ECO:0007669"/>
    <property type="project" value="UniProtKB-UniRule"/>
</dbReference>
<comment type="similarity">
    <text evidence="2 9">Belongs to the ITM2 family.</text>
</comment>
<evidence type="ECO:0000256" key="1">
    <source>
        <dbReference type="ARBA" id="ARBA00004606"/>
    </source>
</evidence>
<dbReference type="GO" id="GO:0005794">
    <property type="term" value="C:Golgi apparatus"/>
    <property type="evidence" value="ECO:0007669"/>
    <property type="project" value="TreeGrafter"/>
</dbReference>
<dbReference type="FunCoup" id="A0A6J0BP94">
    <property type="interactions" value="932"/>
</dbReference>
<keyword evidence="9" id="KW-1003">Cell membrane</keyword>
<comment type="subcellular location">
    <subcellularLocation>
        <location evidence="1 9">Membrane</location>
        <topology evidence="1 9">Single-pass type II membrane protein</topology>
    </subcellularLocation>
</comment>
<dbReference type="Proteomes" id="UP000829291">
    <property type="component" value="Chromosome 2"/>
</dbReference>
<accession>A0A6J0BP94</accession>
<feature type="transmembrane region" description="Helical" evidence="9">
    <location>
        <begin position="63"/>
        <end position="87"/>
    </location>
</feature>
<keyword evidence="4 9" id="KW-0735">Signal-anchor</keyword>
<dbReference type="OrthoDB" id="9982095at2759"/>
<evidence type="ECO:0000259" key="10">
    <source>
        <dbReference type="PROSITE" id="PS50869"/>
    </source>
</evidence>
<dbReference type="GO" id="GO:0001540">
    <property type="term" value="F:amyloid-beta binding"/>
    <property type="evidence" value="ECO:0007669"/>
    <property type="project" value="TreeGrafter"/>
</dbReference>
<evidence type="ECO:0000256" key="5">
    <source>
        <dbReference type="ARBA" id="ARBA00022989"/>
    </source>
</evidence>
<dbReference type="KEGG" id="nlo:107221251"/>
<dbReference type="RefSeq" id="XP_015515658.1">
    <property type="nucleotide sequence ID" value="XM_015660172.2"/>
</dbReference>
<evidence type="ECO:0000256" key="7">
    <source>
        <dbReference type="ARBA" id="ARBA00023157"/>
    </source>
</evidence>
<sequence length="315" mass="36380">MTIITKAITEKKAADIVELPLVVDEIPPPGDVKDDPEGQYATLPRPTRYVLRCRQRAQRLNSLTTLCLFLTALLVMSIGVIGGVYIYKQYARVQMHRFRGWCDIPYYESNKAPYLKDALDNSQSLVSDPNNMEEDAAIFAEKTMELQNDIKNYLTERLEIDLENEDYEKIDVPILRGGRQGRYIHDFNTNKTGIIDVDGNRCFVMPLNRERVLPPRSLYDLVNKMYRGYYEVDTEVVRETMKVVTPRITDLSGLGPYIARECRNMPTYRLEKVVHSVDKRSVKDAPFVQFSGKDVWELAIENMDEIMAYEENSIK</sequence>
<keyword evidence="5 9" id="KW-1133">Transmembrane helix</keyword>
<keyword evidence="11" id="KW-1185">Reference proteome</keyword>
<organism evidence="12">
    <name type="scientific">Neodiprion lecontei</name>
    <name type="common">Redheaded pine sawfly</name>
    <dbReference type="NCBI Taxonomy" id="441921"/>
    <lineage>
        <taxon>Eukaryota</taxon>
        <taxon>Metazoa</taxon>
        <taxon>Ecdysozoa</taxon>
        <taxon>Arthropoda</taxon>
        <taxon>Hexapoda</taxon>
        <taxon>Insecta</taxon>
        <taxon>Pterygota</taxon>
        <taxon>Neoptera</taxon>
        <taxon>Endopterygota</taxon>
        <taxon>Hymenoptera</taxon>
        <taxon>Tenthredinoidea</taxon>
        <taxon>Diprionidae</taxon>
        <taxon>Diprioninae</taxon>
        <taxon>Neodiprion</taxon>
    </lineage>
</organism>
<evidence type="ECO:0000256" key="6">
    <source>
        <dbReference type="ARBA" id="ARBA00023136"/>
    </source>
</evidence>
<dbReference type="InParanoid" id="A0A6J0BP94"/>
<keyword evidence="8" id="KW-0325">Glycoprotein</keyword>
<dbReference type="PANTHER" id="PTHR10962:SF1">
    <property type="entry name" value="INTEGRAL MEMBRANE PROTEIN 2"/>
    <property type="match status" value="1"/>
</dbReference>